<feature type="transmembrane region" description="Helical" evidence="21">
    <location>
        <begin position="12"/>
        <end position="35"/>
    </location>
</feature>
<evidence type="ECO:0000256" key="5">
    <source>
        <dbReference type="ARBA" id="ARBA00022676"/>
    </source>
</evidence>
<dbReference type="GO" id="GO:0071555">
    <property type="term" value="P:cell wall organization"/>
    <property type="evidence" value="ECO:0007669"/>
    <property type="project" value="UniProtKB-KW"/>
</dbReference>
<dbReference type="GO" id="GO:0008955">
    <property type="term" value="F:peptidoglycan glycosyltransferase activity"/>
    <property type="evidence" value="ECO:0007669"/>
    <property type="project" value="UniProtKB-EC"/>
</dbReference>
<dbReference type="EC" id="2.4.99.28" evidence="19"/>
<feature type="transmembrane region" description="Helical" evidence="21">
    <location>
        <begin position="47"/>
        <end position="64"/>
    </location>
</feature>
<evidence type="ECO:0000256" key="6">
    <source>
        <dbReference type="ARBA" id="ARBA00022679"/>
    </source>
</evidence>
<dbReference type="Pfam" id="PF01098">
    <property type="entry name" value="FTSW_RODA_SPOVE"/>
    <property type="match status" value="1"/>
</dbReference>
<comment type="caution">
    <text evidence="22">The sequence shown here is derived from an EMBL/GenBank/DDBJ whole genome shotgun (WGS) entry which is preliminary data.</text>
</comment>
<protein>
    <recommendedName>
        <fullName evidence="17">Probable peptidoglycan glycosyltransferase FtsW</fullName>
        <ecNumber evidence="19">2.4.99.28</ecNumber>
    </recommendedName>
    <alternativeName>
        <fullName evidence="18">Cell division protein FtsW</fullName>
    </alternativeName>
    <alternativeName>
        <fullName evidence="15">Cell wall polymerase</fullName>
    </alternativeName>
    <alternativeName>
        <fullName evidence="14">Peptidoglycan polymerase</fullName>
    </alternativeName>
</protein>
<feature type="transmembrane region" description="Helical" evidence="21">
    <location>
        <begin position="166"/>
        <end position="183"/>
    </location>
</feature>
<feature type="transmembrane region" description="Helical" evidence="21">
    <location>
        <begin position="267"/>
        <end position="292"/>
    </location>
</feature>
<keyword evidence="11 21" id="KW-0472">Membrane</keyword>
<accession>A0A1G2KSZ9</accession>
<evidence type="ECO:0000256" key="8">
    <source>
        <dbReference type="ARBA" id="ARBA00022960"/>
    </source>
</evidence>
<evidence type="ECO:0000256" key="13">
    <source>
        <dbReference type="ARBA" id="ARBA00023316"/>
    </source>
</evidence>
<proteinExistence type="inferred from homology"/>
<sequence length="366" mass="39135">MNRHHPHAVDKQLLVLTAILFVGGLFVLGSASMMLSYKNLGSVTGYAARQLLLGGGVGIVAMYATSRISYRTWRKFALPLLLMSFVCLGLLFVPQLKMSFGGATRWLKLGPVSFQPSELLKLTFVIYLASWLDSRRREVGSVSYGMIPFALMVSVVAAFLIMQPDVGTLIVVLMTAGFMYLLGGGKTSQAVVLGMLGIGVLYLVVQLAPYRLARLLVFLNPGSDPQGAGYQISQAFIAIGSGGFWGQGFGKSVQKYQYLPEPMGDSIFAIFAEEMGFFGVALLITCFLLFFIKGLGVAKRAPDVFGKLLAAGITAGIMSQAFINMAAISGLMPLTGIPLPFVSYGGTSLAITLAGVGILLNISRHT</sequence>
<evidence type="ECO:0000256" key="2">
    <source>
        <dbReference type="ARBA" id="ARBA00004752"/>
    </source>
</evidence>
<feature type="transmembrane region" description="Helical" evidence="21">
    <location>
        <begin position="76"/>
        <end position="94"/>
    </location>
</feature>
<evidence type="ECO:0000256" key="15">
    <source>
        <dbReference type="ARBA" id="ARBA00033270"/>
    </source>
</evidence>
<feature type="transmembrane region" description="Helical" evidence="21">
    <location>
        <begin position="304"/>
        <end position="329"/>
    </location>
</feature>
<keyword evidence="9" id="KW-0573">Peptidoglycan synthesis</keyword>
<comment type="catalytic activity">
    <reaction evidence="20">
        <text>[GlcNAc-(1-&gt;4)-Mur2Ac(oyl-L-Ala-gamma-D-Glu-L-Lys-D-Ala-D-Ala)](n)-di-trans,octa-cis-undecaprenyl diphosphate + beta-D-GlcNAc-(1-&gt;4)-Mur2Ac(oyl-L-Ala-gamma-D-Glu-L-Lys-D-Ala-D-Ala)-di-trans,octa-cis-undecaprenyl diphosphate = [GlcNAc-(1-&gt;4)-Mur2Ac(oyl-L-Ala-gamma-D-Glu-L-Lys-D-Ala-D-Ala)](n+1)-di-trans,octa-cis-undecaprenyl diphosphate + di-trans,octa-cis-undecaprenyl diphosphate + H(+)</text>
        <dbReference type="Rhea" id="RHEA:23708"/>
        <dbReference type="Rhea" id="RHEA-COMP:9602"/>
        <dbReference type="Rhea" id="RHEA-COMP:9603"/>
        <dbReference type="ChEBI" id="CHEBI:15378"/>
        <dbReference type="ChEBI" id="CHEBI:58405"/>
        <dbReference type="ChEBI" id="CHEBI:60033"/>
        <dbReference type="ChEBI" id="CHEBI:78435"/>
        <dbReference type="EC" id="2.4.99.28"/>
    </reaction>
</comment>
<feature type="transmembrane region" description="Helical" evidence="21">
    <location>
        <begin position="341"/>
        <end position="362"/>
    </location>
</feature>
<keyword evidence="5" id="KW-0328">Glycosyltransferase</keyword>
<name>A0A1G2KSZ9_9BACT</name>
<evidence type="ECO:0000256" key="1">
    <source>
        <dbReference type="ARBA" id="ARBA00004651"/>
    </source>
</evidence>
<evidence type="ECO:0000256" key="20">
    <source>
        <dbReference type="ARBA" id="ARBA00049902"/>
    </source>
</evidence>
<reference evidence="22 23" key="1">
    <citation type="journal article" date="2016" name="Nat. Commun.">
        <title>Thousands of microbial genomes shed light on interconnected biogeochemical processes in an aquifer system.</title>
        <authorList>
            <person name="Anantharaman K."/>
            <person name="Brown C.T."/>
            <person name="Hug L.A."/>
            <person name="Sharon I."/>
            <person name="Castelle C.J."/>
            <person name="Probst A.J."/>
            <person name="Thomas B.C."/>
            <person name="Singh A."/>
            <person name="Wilkins M.J."/>
            <person name="Karaoz U."/>
            <person name="Brodie E.L."/>
            <person name="Williams K.H."/>
            <person name="Hubbard S.S."/>
            <person name="Banfield J.F."/>
        </authorList>
    </citation>
    <scope>NUCLEOTIDE SEQUENCE [LARGE SCALE GENOMIC DNA]</scope>
</reference>
<keyword evidence="12" id="KW-0131">Cell cycle</keyword>
<dbReference type="InterPro" id="IPR001182">
    <property type="entry name" value="FtsW/RodA"/>
</dbReference>
<dbReference type="AlphaFoldDB" id="A0A1G2KSZ9"/>
<keyword evidence="3" id="KW-1003">Cell membrane</keyword>
<feature type="transmembrane region" description="Helical" evidence="21">
    <location>
        <begin position="190"/>
        <end position="210"/>
    </location>
</feature>
<evidence type="ECO:0000313" key="22">
    <source>
        <dbReference type="EMBL" id="OHA02547.1"/>
    </source>
</evidence>
<evidence type="ECO:0000256" key="17">
    <source>
        <dbReference type="ARBA" id="ARBA00041185"/>
    </source>
</evidence>
<dbReference type="GO" id="GO:0009252">
    <property type="term" value="P:peptidoglycan biosynthetic process"/>
    <property type="evidence" value="ECO:0007669"/>
    <property type="project" value="UniProtKB-KW"/>
</dbReference>
<dbReference type="GO" id="GO:0008360">
    <property type="term" value="P:regulation of cell shape"/>
    <property type="evidence" value="ECO:0007669"/>
    <property type="project" value="UniProtKB-KW"/>
</dbReference>
<dbReference type="InterPro" id="IPR013437">
    <property type="entry name" value="FtsW"/>
</dbReference>
<dbReference type="Proteomes" id="UP000178510">
    <property type="component" value="Unassembled WGS sequence"/>
</dbReference>
<evidence type="ECO:0000256" key="14">
    <source>
        <dbReference type="ARBA" id="ARBA00032370"/>
    </source>
</evidence>
<dbReference type="EMBL" id="MHQM01000042">
    <property type="protein sequence ID" value="OHA02547.1"/>
    <property type="molecule type" value="Genomic_DNA"/>
</dbReference>
<evidence type="ECO:0000256" key="7">
    <source>
        <dbReference type="ARBA" id="ARBA00022692"/>
    </source>
</evidence>
<evidence type="ECO:0000256" key="3">
    <source>
        <dbReference type="ARBA" id="ARBA00022475"/>
    </source>
</evidence>
<keyword evidence="13" id="KW-0961">Cell wall biogenesis/degradation</keyword>
<evidence type="ECO:0000256" key="11">
    <source>
        <dbReference type="ARBA" id="ARBA00023136"/>
    </source>
</evidence>
<evidence type="ECO:0000256" key="19">
    <source>
        <dbReference type="ARBA" id="ARBA00044770"/>
    </source>
</evidence>
<keyword evidence="8" id="KW-0133">Cell shape</keyword>
<dbReference type="GO" id="GO:0051301">
    <property type="term" value="P:cell division"/>
    <property type="evidence" value="ECO:0007669"/>
    <property type="project" value="UniProtKB-KW"/>
</dbReference>
<organism evidence="22 23">
    <name type="scientific">Candidatus Sungbacteria bacterium RIFCSPHIGHO2_02_FULL_52_23</name>
    <dbReference type="NCBI Taxonomy" id="1802274"/>
    <lineage>
        <taxon>Bacteria</taxon>
        <taxon>Candidatus Sungiibacteriota</taxon>
    </lineage>
</organism>
<evidence type="ECO:0000256" key="16">
    <source>
        <dbReference type="ARBA" id="ARBA00038053"/>
    </source>
</evidence>
<evidence type="ECO:0000256" key="10">
    <source>
        <dbReference type="ARBA" id="ARBA00022989"/>
    </source>
</evidence>
<keyword evidence="10 21" id="KW-1133">Transmembrane helix</keyword>
<evidence type="ECO:0000313" key="23">
    <source>
        <dbReference type="Proteomes" id="UP000178510"/>
    </source>
</evidence>
<evidence type="ECO:0000256" key="4">
    <source>
        <dbReference type="ARBA" id="ARBA00022618"/>
    </source>
</evidence>
<evidence type="ECO:0000256" key="9">
    <source>
        <dbReference type="ARBA" id="ARBA00022984"/>
    </source>
</evidence>
<evidence type="ECO:0000256" key="18">
    <source>
        <dbReference type="ARBA" id="ARBA00041418"/>
    </source>
</evidence>
<dbReference type="STRING" id="1802274.A3J58_02945"/>
<dbReference type="PANTHER" id="PTHR30474">
    <property type="entry name" value="CELL CYCLE PROTEIN"/>
    <property type="match status" value="1"/>
</dbReference>
<evidence type="ECO:0000256" key="12">
    <source>
        <dbReference type="ARBA" id="ARBA00023306"/>
    </source>
</evidence>
<comment type="pathway">
    <text evidence="2">Cell wall biogenesis; peptidoglycan biosynthesis.</text>
</comment>
<dbReference type="NCBIfam" id="TIGR02614">
    <property type="entry name" value="ftsW"/>
    <property type="match status" value="1"/>
</dbReference>
<feature type="transmembrane region" description="Helical" evidence="21">
    <location>
        <begin position="139"/>
        <end position="160"/>
    </location>
</feature>
<dbReference type="GO" id="GO:0032153">
    <property type="term" value="C:cell division site"/>
    <property type="evidence" value="ECO:0007669"/>
    <property type="project" value="TreeGrafter"/>
</dbReference>
<keyword evidence="7 21" id="KW-0812">Transmembrane</keyword>
<comment type="subcellular location">
    <subcellularLocation>
        <location evidence="1">Cell membrane</location>
        <topology evidence="1">Multi-pass membrane protein</topology>
    </subcellularLocation>
</comment>
<dbReference type="GO" id="GO:0015648">
    <property type="term" value="F:lipid-linked peptidoglycan transporter activity"/>
    <property type="evidence" value="ECO:0007669"/>
    <property type="project" value="TreeGrafter"/>
</dbReference>
<feature type="transmembrane region" description="Helical" evidence="21">
    <location>
        <begin position="114"/>
        <end position="132"/>
    </location>
</feature>
<evidence type="ECO:0000256" key="21">
    <source>
        <dbReference type="SAM" id="Phobius"/>
    </source>
</evidence>
<keyword evidence="6" id="KW-0808">Transferase</keyword>
<dbReference type="PROSITE" id="PS00428">
    <property type="entry name" value="FTSW_RODA_SPOVE"/>
    <property type="match status" value="1"/>
</dbReference>
<comment type="similarity">
    <text evidence="16">Belongs to the SEDS family. FtsW subfamily.</text>
</comment>
<gene>
    <name evidence="22" type="ORF">A3J58_02945</name>
</gene>
<dbReference type="InterPro" id="IPR018365">
    <property type="entry name" value="Cell_cycle_FtsW-rel_CS"/>
</dbReference>
<dbReference type="GO" id="GO:0005886">
    <property type="term" value="C:plasma membrane"/>
    <property type="evidence" value="ECO:0007669"/>
    <property type="project" value="UniProtKB-SubCell"/>
</dbReference>
<dbReference type="PANTHER" id="PTHR30474:SF2">
    <property type="entry name" value="PEPTIDOGLYCAN GLYCOSYLTRANSFERASE FTSW-RELATED"/>
    <property type="match status" value="1"/>
</dbReference>
<keyword evidence="4 22" id="KW-0132">Cell division</keyword>